<evidence type="ECO:0000313" key="2">
    <source>
        <dbReference type="EMBL" id="MFI2477846.1"/>
    </source>
</evidence>
<dbReference type="Proteomes" id="UP001611415">
    <property type="component" value="Unassembled WGS sequence"/>
</dbReference>
<gene>
    <name evidence="2" type="ORF">ACH49W_31160</name>
</gene>
<evidence type="ECO:0000259" key="1">
    <source>
        <dbReference type="Pfam" id="PF02538"/>
    </source>
</evidence>
<protein>
    <submittedName>
        <fullName evidence="2">Hydantoinase B/oxoprolinase family protein</fullName>
    </submittedName>
</protein>
<keyword evidence="3" id="KW-1185">Reference proteome</keyword>
<dbReference type="Pfam" id="PF02538">
    <property type="entry name" value="Hydantoinase_B"/>
    <property type="match status" value="1"/>
</dbReference>
<accession>A0ABW7X9N3</accession>
<dbReference type="InterPro" id="IPR045079">
    <property type="entry name" value="Oxoprolinase-like"/>
</dbReference>
<sequence>MATDVITLEVLRSRLESLATEAGRAIGRTAISPVVVEAGDFSATILDRDGRLIAGGGKIKHHFRAAMNFIDGIVARHSGTIIEGDIFFANDPHNGGGLHAQDVFIGRPVVVGGEVVAWVASSAHMMDMGGSVPGSFAPAATECYAEAFRTPAVRLARGGVEQTDVWAILKNNIRLSALVEMDIRGLLAGVNVAHDELVTVIAEFGPECFSEAVDELRSRTAAELRRRIEGLERGRYKSTSWVEWGDDLFKLVCELRVGHGRLLFDFSGTDPQTRHFFNTKSYILEALLGVDLMDYLAPELPYNGGLFDVIKLICPEGSLVNCLPPAPVGAPHIYAGSRCSELAVTTLLMAVAASEGTELRCLQNAGSVGSAAPIVTWAGPGRGGSMDGWLMLDGAASGAPAALDRDGSDYLFVTVGQETVLEFQDIEITESWYPLRFEYKKARSSLGGAGTHRAGFGVEMAYRVDGSPGLVGVMLGNRGRLPVPGAAGGLPGSLLAYDIRRADGSVERLGVLEESVALTPDDIFVLQSPTAGGWGDPLDRDPGLVEDDVARGVLDRSEAASLYGVVLGESAATEALRQQMLADRLKSAAAPAQLDGRVLSSGRHGAPLCPGVEQRGDLAVSIRSGAVLATAPRHWTEGCPVLTQKIEGAAGVSTRAYLDPVTGHYLYVEVAPDGVERSFACVPDRWANAG</sequence>
<evidence type="ECO:0000313" key="3">
    <source>
        <dbReference type="Proteomes" id="UP001611415"/>
    </source>
</evidence>
<proteinExistence type="predicted"/>
<dbReference type="RefSeq" id="WP_397095252.1">
    <property type="nucleotide sequence ID" value="NZ_JBIRYO010000029.1"/>
</dbReference>
<reference evidence="2 3" key="1">
    <citation type="submission" date="2024-10" db="EMBL/GenBank/DDBJ databases">
        <title>The Natural Products Discovery Center: Release of the First 8490 Sequenced Strains for Exploring Actinobacteria Biosynthetic Diversity.</title>
        <authorList>
            <person name="Kalkreuter E."/>
            <person name="Kautsar S.A."/>
            <person name="Yang D."/>
            <person name="Bader C.D."/>
            <person name="Teijaro C.N."/>
            <person name="Fluegel L."/>
            <person name="Davis C.M."/>
            <person name="Simpson J.R."/>
            <person name="Lauterbach L."/>
            <person name="Steele A.D."/>
            <person name="Gui C."/>
            <person name="Meng S."/>
            <person name="Li G."/>
            <person name="Viehrig K."/>
            <person name="Ye F."/>
            <person name="Su P."/>
            <person name="Kiefer A.F."/>
            <person name="Nichols A."/>
            <person name="Cepeda A.J."/>
            <person name="Yan W."/>
            <person name="Fan B."/>
            <person name="Jiang Y."/>
            <person name="Adhikari A."/>
            <person name="Zheng C.-J."/>
            <person name="Schuster L."/>
            <person name="Cowan T.M."/>
            <person name="Smanski M.J."/>
            <person name="Chevrette M.G."/>
            <person name="De Carvalho L.P.S."/>
            <person name="Shen B."/>
        </authorList>
    </citation>
    <scope>NUCLEOTIDE SEQUENCE [LARGE SCALE GENOMIC DNA]</scope>
    <source>
        <strain evidence="2 3">NPDC019275</strain>
    </source>
</reference>
<dbReference type="PANTHER" id="PTHR11365">
    <property type="entry name" value="5-OXOPROLINASE RELATED"/>
    <property type="match status" value="1"/>
</dbReference>
<comment type="caution">
    <text evidence="2">The sequence shown here is derived from an EMBL/GenBank/DDBJ whole genome shotgun (WGS) entry which is preliminary data.</text>
</comment>
<name>A0ABW7X9N3_9NOCA</name>
<organism evidence="2 3">
    <name type="scientific">Nocardia xishanensis</name>
    <dbReference type="NCBI Taxonomy" id="238964"/>
    <lineage>
        <taxon>Bacteria</taxon>
        <taxon>Bacillati</taxon>
        <taxon>Actinomycetota</taxon>
        <taxon>Actinomycetes</taxon>
        <taxon>Mycobacteriales</taxon>
        <taxon>Nocardiaceae</taxon>
        <taxon>Nocardia</taxon>
    </lineage>
</organism>
<dbReference type="EMBL" id="JBIRYO010000029">
    <property type="protein sequence ID" value="MFI2477846.1"/>
    <property type="molecule type" value="Genomic_DNA"/>
</dbReference>
<dbReference type="InterPro" id="IPR003692">
    <property type="entry name" value="Hydantoinase_B"/>
</dbReference>
<feature type="domain" description="Hydantoinase B/oxoprolinase" evidence="1">
    <location>
        <begin position="4"/>
        <end position="537"/>
    </location>
</feature>
<dbReference type="PANTHER" id="PTHR11365:SF23">
    <property type="entry name" value="HYPOTHETICAL 5-OXOPROLINASE (EUROFUNG)-RELATED"/>
    <property type="match status" value="1"/>
</dbReference>